<dbReference type="InterPro" id="IPR012347">
    <property type="entry name" value="Ferritin-like"/>
</dbReference>
<dbReference type="Pfam" id="PF11553">
    <property type="entry name" value="DUF3231"/>
    <property type="match status" value="2"/>
</dbReference>
<name>A0A8I1MGS2_9BACI</name>
<dbReference type="Gene3D" id="1.20.1260.10">
    <property type="match status" value="2"/>
</dbReference>
<dbReference type="GeneID" id="93682975"/>
<proteinExistence type="predicted"/>
<gene>
    <name evidence="1" type="ORF">JF537_09985</name>
</gene>
<dbReference type="AlphaFoldDB" id="A0A8I1MGS2"/>
<dbReference type="RefSeq" id="WP_119543570.1">
    <property type="nucleotide sequence ID" value="NZ_CM125968.1"/>
</dbReference>
<reference evidence="1" key="1">
    <citation type="submission" date="2020-12" db="EMBL/GenBank/DDBJ databases">
        <title>PHA producing bacteria isolated from mangrove.</title>
        <authorList>
            <person name="Zheng W."/>
            <person name="Yu S."/>
            <person name="Huang Y."/>
        </authorList>
    </citation>
    <scope>NUCLEOTIDE SEQUENCE</scope>
    <source>
        <strain evidence="1">GN22-4</strain>
    </source>
</reference>
<accession>A0A8I1MGS2</accession>
<protein>
    <submittedName>
        <fullName evidence="1">DUF3231 family protein</fullName>
    </submittedName>
</protein>
<organism evidence="1 2">
    <name type="scientific">Priestia flexa</name>
    <dbReference type="NCBI Taxonomy" id="86664"/>
    <lineage>
        <taxon>Bacteria</taxon>
        <taxon>Bacillati</taxon>
        <taxon>Bacillota</taxon>
        <taxon>Bacilli</taxon>
        <taxon>Bacillales</taxon>
        <taxon>Bacillaceae</taxon>
        <taxon>Priestia</taxon>
    </lineage>
</organism>
<sequence length="333" mass="37712">MTSHIPLSSSELATLWMTYQQKTMSQRLLEHFIEHAEDEEAKEILTSTHNKIVHYIERIKQIFEQEGAVVPVGFTEQDVNTEVPKLYDHLFDIMFLRLLKQMSMGLHTLHLSMAHRDDIVSLFQELTEFTQGVYSKCVDYLQKKGVLVRPPVVSMPKEVKFAKGTGYMNGMKLFSEKRALNTVEVAHIHYAVETNILGMQLITGFAQAANEPEVRKYFIKGKELSKKIIANYTQLLLASDIQASSTWAGKATNSQIAPFSDKLMMYCTSIFCSFGLGSNALGTAFSLRNDLPLLLIDTAKDILTYGQEGGKIMARNGWMEEPPQMEDRIDLTK</sequence>
<comment type="caution">
    <text evidence="1">The sequence shown here is derived from an EMBL/GenBank/DDBJ whole genome shotgun (WGS) entry which is preliminary data.</text>
</comment>
<dbReference type="EMBL" id="JAEMWV010000004">
    <property type="protein sequence ID" value="MBN8251909.1"/>
    <property type="molecule type" value="Genomic_DNA"/>
</dbReference>
<evidence type="ECO:0000313" key="1">
    <source>
        <dbReference type="EMBL" id="MBN8251909.1"/>
    </source>
</evidence>
<evidence type="ECO:0000313" key="2">
    <source>
        <dbReference type="Proteomes" id="UP000664578"/>
    </source>
</evidence>
<dbReference type="InterPro" id="IPR021617">
    <property type="entry name" value="DUF3231"/>
</dbReference>
<dbReference type="Proteomes" id="UP000664578">
    <property type="component" value="Unassembled WGS sequence"/>
</dbReference>